<dbReference type="Proteomes" id="UP000280434">
    <property type="component" value="Unassembled WGS sequence"/>
</dbReference>
<proteinExistence type="predicted"/>
<evidence type="ECO:0000313" key="1">
    <source>
        <dbReference type="EMBL" id="RKP50500.1"/>
    </source>
</evidence>
<organism evidence="1 2">
    <name type="scientific">Trinickia fusca</name>
    <dbReference type="NCBI Taxonomy" id="2419777"/>
    <lineage>
        <taxon>Bacteria</taxon>
        <taxon>Pseudomonadati</taxon>
        <taxon>Pseudomonadota</taxon>
        <taxon>Betaproteobacteria</taxon>
        <taxon>Burkholderiales</taxon>
        <taxon>Burkholderiaceae</taxon>
        <taxon>Trinickia</taxon>
    </lineage>
</organism>
<dbReference type="OrthoDB" id="9895820at2"/>
<sequence length="87" mass="10368">MQDDQMPEIPREVLQRLNLKQEHVDELSRYFAASLRQYMRNDFYRDVGEGAFGLIRKAVLVVLLYLAWKGSGGEHSWFEPIRKFFME</sequence>
<dbReference type="AlphaFoldDB" id="A0A494XIM1"/>
<dbReference type="EMBL" id="RBZV01000002">
    <property type="protein sequence ID" value="RKP50500.1"/>
    <property type="molecule type" value="Genomic_DNA"/>
</dbReference>
<reference evidence="1 2" key="1">
    <citation type="submission" date="2018-10" db="EMBL/GenBank/DDBJ databases">
        <title>Paraburkholderia sp. 7MK8-2, isolated from soil.</title>
        <authorList>
            <person name="Gao Z.-H."/>
            <person name="Qiu L.-H."/>
        </authorList>
    </citation>
    <scope>NUCLEOTIDE SEQUENCE [LARGE SCALE GENOMIC DNA]</scope>
    <source>
        <strain evidence="1 2">7MK8-2</strain>
    </source>
</reference>
<evidence type="ECO:0000313" key="2">
    <source>
        <dbReference type="Proteomes" id="UP000280434"/>
    </source>
</evidence>
<name>A0A494XIM1_9BURK</name>
<protein>
    <submittedName>
        <fullName evidence="1">Uncharacterized protein</fullName>
    </submittedName>
</protein>
<keyword evidence="2" id="KW-1185">Reference proteome</keyword>
<gene>
    <name evidence="1" type="ORF">D7S89_05185</name>
</gene>
<accession>A0A494XIM1</accession>
<comment type="caution">
    <text evidence="1">The sequence shown here is derived from an EMBL/GenBank/DDBJ whole genome shotgun (WGS) entry which is preliminary data.</text>
</comment>
<dbReference type="RefSeq" id="WP_121276321.1">
    <property type="nucleotide sequence ID" value="NZ_RBZV01000002.1"/>
</dbReference>